<evidence type="ECO:0000256" key="1">
    <source>
        <dbReference type="ARBA" id="ARBA00008760"/>
    </source>
</evidence>
<dbReference type="Proteomes" id="UP000012040">
    <property type="component" value="Chromosome"/>
</dbReference>
<accession>M4V6L2</accession>
<dbReference type="InterPro" id="IPR026569">
    <property type="entry name" value="Ribosomal_bL28"/>
</dbReference>
<dbReference type="HOGENOM" id="CLU_064548_4_2_7"/>
<dbReference type="STRING" id="1184267.A11Q_774"/>
<protein>
    <recommendedName>
        <fullName evidence="4 5">Large ribosomal subunit protein bL28</fullName>
    </recommendedName>
</protein>
<comment type="similarity">
    <text evidence="1 5">Belongs to the bacterial ribosomal protein bL28 family.</text>
</comment>
<dbReference type="GO" id="GO:0006412">
    <property type="term" value="P:translation"/>
    <property type="evidence" value="ECO:0007669"/>
    <property type="project" value="UniProtKB-UniRule"/>
</dbReference>
<dbReference type="InterPro" id="IPR037147">
    <property type="entry name" value="Ribosomal_bL28_sf"/>
</dbReference>
<evidence type="ECO:0000256" key="5">
    <source>
        <dbReference type="HAMAP-Rule" id="MF_00373"/>
    </source>
</evidence>
<dbReference type="OrthoDB" id="5295608at2"/>
<reference evidence="6 7" key="1">
    <citation type="journal article" date="2013" name="ISME J.">
        <title>By their genes ye shall know them: genomic signatures of predatory bacteria.</title>
        <authorList>
            <person name="Pasternak Z."/>
            <person name="Pietrokovski S."/>
            <person name="Rotem O."/>
            <person name="Gophna U."/>
            <person name="Lurie-Weinberger M.N."/>
            <person name="Jurkevitch E."/>
        </authorList>
    </citation>
    <scope>NUCLEOTIDE SEQUENCE [LARGE SCALE GENOMIC DNA]</scope>
    <source>
        <strain evidence="6 7">JSS</strain>
    </source>
</reference>
<organism evidence="6 7">
    <name type="scientific">Pseudobdellovibrio exovorus JSS</name>
    <dbReference type="NCBI Taxonomy" id="1184267"/>
    <lineage>
        <taxon>Bacteria</taxon>
        <taxon>Pseudomonadati</taxon>
        <taxon>Bdellovibrionota</taxon>
        <taxon>Bdellovibrionia</taxon>
        <taxon>Bdellovibrionales</taxon>
        <taxon>Pseudobdellovibrionaceae</taxon>
        <taxon>Pseudobdellovibrio</taxon>
    </lineage>
</organism>
<name>M4V6L2_9BACT</name>
<dbReference type="AlphaFoldDB" id="M4V6L2"/>
<dbReference type="RefSeq" id="WP_015469482.1">
    <property type="nucleotide sequence ID" value="NC_020813.1"/>
</dbReference>
<dbReference type="HAMAP" id="MF_00373">
    <property type="entry name" value="Ribosomal_bL28"/>
    <property type="match status" value="1"/>
</dbReference>
<dbReference type="KEGG" id="bex:A11Q_774"/>
<dbReference type="Gene3D" id="2.30.170.40">
    <property type="entry name" value="Ribosomal protein L28/L24"/>
    <property type="match status" value="1"/>
</dbReference>
<evidence type="ECO:0000256" key="2">
    <source>
        <dbReference type="ARBA" id="ARBA00022980"/>
    </source>
</evidence>
<sequence>MSRCELTGKSPVVKNLVSHSNIKTKSTAMPNVQRKRIFSRTLNGMVRLYVATSAIRDMEHSGGFDKFILNQDDKVLSKRAMEVKTKIRRKMNKSAKKA</sequence>
<evidence type="ECO:0000313" key="7">
    <source>
        <dbReference type="Proteomes" id="UP000012040"/>
    </source>
</evidence>
<dbReference type="PANTHER" id="PTHR13528">
    <property type="entry name" value="39S RIBOSOMAL PROTEIN L28, MITOCHONDRIAL"/>
    <property type="match status" value="1"/>
</dbReference>
<dbReference type="Pfam" id="PF00830">
    <property type="entry name" value="Ribosomal_L28"/>
    <property type="match status" value="1"/>
</dbReference>
<dbReference type="eggNOG" id="COG0227">
    <property type="taxonomic scope" value="Bacteria"/>
</dbReference>
<evidence type="ECO:0000313" key="6">
    <source>
        <dbReference type="EMBL" id="AGH94992.1"/>
    </source>
</evidence>
<dbReference type="EMBL" id="CP003537">
    <property type="protein sequence ID" value="AGH94992.1"/>
    <property type="molecule type" value="Genomic_DNA"/>
</dbReference>
<dbReference type="NCBIfam" id="TIGR00009">
    <property type="entry name" value="L28"/>
    <property type="match status" value="1"/>
</dbReference>
<dbReference type="InterPro" id="IPR001383">
    <property type="entry name" value="Ribosomal_bL28_bact-type"/>
</dbReference>
<dbReference type="SUPFAM" id="SSF143800">
    <property type="entry name" value="L28p-like"/>
    <property type="match status" value="1"/>
</dbReference>
<dbReference type="PATRIC" id="fig|1184267.3.peg.782"/>
<proteinExistence type="inferred from homology"/>
<dbReference type="GO" id="GO:0003735">
    <property type="term" value="F:structural constituent of ribosome"/>
    <property type="evidence" value="ECO:0007669"/>
    <property type="project" value="InterPro"/>
</dbReference>
<dbReference type="InterPro" id="IPR034704">
    <property type="entry name" value="Ribosomal_bL28/bL31-like_sf"/>
</dbReference>
<evidence type="ECO:0000256" key="4">
    <source>
        <dbReference type="ARBA" id="ARBA00035174"/>
    </source>
</evidence>
<dbReference type="GO" id="GO:0022625">
    <property type="term" value="C:cytosolic large ribosomal subunit"/>
    <property type="evidence" value="ECO:0007669"/>
    <property type="project" value="TreeGrafter"/>
</dbReference>
<keyword evidence="3 5" id="KW-0687">Ribonucleoprotein</keyword>
<keyword evidence="7" id="KW-1185">Reference proteome</keyword>
<dbReference type="PANTHER" id="PTHR13528:SF2">
    <property type="entry name" value="LARGE RIBOSOMAL SUBUNIT PROTEIN BL28M"/>
    <property type="match status" value="1"/>
</dbReference>
<keyword evidence="2 5" id="KW-0689">Ribosomal protein</keyword>
<evidence type="ECO:0000256" key="3">
    <source>
        <dbReference type="ARBA" id="ARBA00023274"/>
    </source>
</evidence>
<gene>
    <name evidence="5" type="primary">rpmB</name>
    <name evidence="6" type="ORF">A11Q_774</name>
</gene>